<reference evidence="3" key="1">
    <citation type="submission" date="2017-07" db="EMBL/GenBank/DDBJ databases">
        <authorList>
            <person name="Boucher Y."/>
            <person name="Orata F.D."/>
        </authorList>
    </citation>
    <scope>NUCLEOTIDE SEQUENCE [LARGE SCALE GENOMIC DNA]</scope>
    <source>
        <strain evidence="3">OYP9E10</strain>
    </source>
</reference>
<accession>A0A271VTF7</accession>
<name>A0A271VTF7_VIBMT</name>
<dbReference type="Proteomes" id="UP000216173">
    <property type="component" value="Unassembled WGS sequence"/>
</dbReference>
<dbReference type="EMBL" id="NMSH01000013">
    <property type="protein sequence ID" value="PAR20835.1"/>
    <property type="molecule type" value="Genomic_DNA"/>
</dbReference>
<evidence type="ECO:0000313" key="3">
    <source>
        <dbReference type="Proteomes" id="UP000216173"/>
    </source>
</evidence>
<keyword evidence="1" id="KW-0812">Transmembrane</keyword>
<dbReference type="RefSeq" id="WP_055044065.1">
    <property type="nucleotide sequence ID" value="NZ_LBGR01000008.1"/>
</dbReference>
<organism evidence="2 3">
    <name type="scientific">Vibrio metoecus</name>
    <dbReference type="NCBI Taxonomy" id="1481663"/>
    <lineage>
        <taxon>Bacteria</taxon>
        <taxon>Pseudomonadati</taxon>
        <taxon>Pseudomonadota</taxon>
        <taxon>Gammaproteobacteria</taxon>
        <taxon>Vibrionales</taxon>
        <taxon>Vibrionaceae</taxon>
        <taxon>Vibrio</taxon>
    </lineage>
</organism>
<evidence type="ECO:0000256" key="1">
    <source>
        <dbReference type="SAM" id="Phobius"/>
    </source>
</evidence>
<dbReference type="AlphaFoldDB" id="A0A271VTF7"/>
<proteinExistence type="predicted"/>
<sequence length="567" mass="62384">MGWLDKAKSAAAGAKEKVSNIDVSDIASKTKEYGKSAYHSAAEKSTQTVEGVKQAASDFDSTAVAESVKTKASDLSQRGQAVSSEAYERAKEKIDNIDWEELKNVDAQKANAIRYWETSTEKLNQWARSTFEVDKDTLQMVSDLQGNLPAPAKTSEDIFEQCRNVVIQRAISSFFLNQTANSIDDHSQAKYENLSESYKEFGGRIGEHNLRNSHENYSAMQDQRANAKGTFSTLEDGYNKDAILLPHDADIEHVIAAKDIYSSTLLKAGTTDKELLDAMNDSGNLIFTNSSVNRSKRDVPLGEFLENSVPHPDKPGVRVMTIQGEQYELNEEDCKAALEEAQKVLNQHKSSAAVEIGMTAVKSGATMAVQQVVGMIVVETIDIFMDEIKVFSKEFKLFDEKGMLQNVKELKERLTQRLNQRFEERQIWAKAKTLGIEAGVSGALSVIPQILISMVTKLPSFALGLIREGTLSCVRCVRIMSSNDENKLQSISIIMASTASAIVGLYIGRVISTWLASVPLLNQFNSQITAILSGLVVTAVPLVAIYVFDQNKSKFTFALGNKTTAEA</sequence>
<keyword evidence="1" id="KW-1133">Transmembrane helix</keyword>
<gene>
    <name evidence="2" type="ORF">CGU03_09835</name>
</gene>
<keyword evidence="1" id="KW-0472">Membrane</keyword>
<protein>
    <submittedName>
        <fullName evidence="2">Uncharacterized protein</fullName>
    </submittedName>
</protein>
<feature type="transmembrane region" description="Helical" evidence="1">
    <location>
        <begin position="488"/>
        <end position="508"/>
    </location>
</feature>
<comment type="caution">
    <text evidence="2">The sequence shown here is derived from an EMBL/GenBank/DDBJ whole genome shotgun (WGS) entry which is preliminary data.</text>
</comment>
<feature type="transmembrane region" description="Helical" evidence="1">
    <location>
        <begin position="528"/>
        <end position="548"/>
    </location>
</feature>
<evidence type="ECO:0000313" key="2">
    <source>
        <dbReference type="EMBL" id="PAR20835.1"/>
    </source>
</evidence>